<name>A0A557RII7_9RHOO</name>
<feature type="domain" description="DUF4399" evidence="2">
    <location>
        <begin position="64"/>
        <end position="153"/>
    </location>
</feature>
<organism evidence="3 4">
    <name type="scientific">Denitromonas halophila</name>
    <dbReference type="NCBI Taxonomy" id="1629404"/>
    <lineage>
        <taxon>Bacteria</taxon>
        <taxon>Pseudomonadati</taxon>
        <taxon>Pseudomonadota</taxon>
        <taxon>Betaproteobacteria</taxon>
        <taxon>Rhodocyclales</taxon>
        <taxon>Zoogloeaceae</taxon>
        <taxon>Denitromonas</taxon>
    </lineage>
</organism>
<keyword evidence="1" id="KW-0732">Signal</keyword>
<evidence type="ECO:0000313" key="4">
    <source>
        <dbReference type="Proteomes" id="UP000318349"/>
    </source>
</evidence>
<dbReference type="InterPro" id="IPR025512">
    <property type="entry name" value="DUF4399"/>
</dbReference>
<evidence type="ECO:0000256" key="1">
    <source>
        <dbReference type="SAM" id="SignalP"/>
    </source>
</evidence>
<feature type="chain" id="PRO_5021996792" evidence="1">
    <location>
        <begin position="31"/>
        <end position="268"/>
    </location>
</feature>
<evidence type="ECO:0000259" key="2">
    <source>
        <dbReference type="Pfam" id="PF14347"/>
    </source>
</evidence>
<protein>
    <submittedName>
        <fullName evidence="3">DUF4399 domain-containing protein</fullName>
    </submittedName>
</protein>
<reference evidence="3 4" key="1">
    <citation type="submission" date="2019-07" db="EMBL/GenBank/DDBJ databases">
        <title>The pathways for chlorine oxyanion respiration interact through the shared metabolite chlorate.</title>
        <authorList>
            <person name="Barnum T.P."/>
            <person name="Cheng Y."/>
            <person name="Hill K.A."/>
            <person name="Lucas L.N."/>
            <person name="Carlson H.K."/>
            <person name="Coates J.D."/>
        </authorList>
    </citation>
    <scope>NUCLEOTIDE SEQUENCE [LARGE SCALE GENOMIC DNA]</scope>
    <source>
        <strain evidence="3 4">SFB-1</strain>
    </source>
</reference>
<dbReference type="EMBL" id="VMNI01000012">
    <property type="protein sequence ID" value="TVO75650.1"/>
    <property type="molecule type" value="Genomic_DNA"/>
</dbReference>
<dbReference type="AlphaFoldDB" id="A0A557RII7"/>
<proteinExistence type="predicted"/>
<dbReference type="Proteomes" id="UP000318349">
    <property type="component" value="Unassembled WGS sequence"/>
</dbReference>
<gene>
    <name evidence="3" type="ORF">FHP89_12970</name>
</gene>
<dbReference type="Pfam" id="PF14347">
    <property type="entry name" value="DUF4399"/>
    <property type="match status" value="1"/>
</dbReference>
<accession>A0A557RII7</accession>
<comment type="caution">
    <text evidence="3">The sequence shown here is derived from an EMBL/GenBank/DDBJ whole genome shotgun (WGS) entry which is preliminary data.</text>
</comment>
<evidence type="ECO:0000313" key="3">
    <source>
        <dbReference type="EMBL" id="TVO75650.1"/>
    </source>
</evidence>
<sequence>MRASQLPAVASALRHALALAAFVFALPAGAEAVHPWVTESPRLEKNAYFSNLTSGDVVDSPFLVKFGLSGIGIAGVSKPVSHTGHHHLMIDRELPLDFTQPLPFNDQYVHFGKGQMEVVLELPAGRHALRLVFADDKHIPNFVYSDVLHIEVRGPSGHDKAALTAKSVEILTPNDGARVTAPFLLGVHASGFNVSHTDIKEAQTGHFRVKLHTAEGKTEVITLADGRTQVWLNPPAGAYTAELELVSNTQPVRTLGSAPSRRFTVIAR</sequence>
<feature type="signal peptide" evidence="1">
    <location>
        <begin position="1"/>
        <end position="30"/>
    </location>
</feature>